<dbReference type="InterPro" id="IPR052337">
    <property type="entry name" value="SAT4-like"/>
</dbReference>
<feature type="region of interest" description="Disordered" evidence="14">
    <location>
        <begin position="388"/>
        <end position="435"/>
    </location>
</feature>
<feature type="chain" id="PRO_5002174631" evidence="16">
    <location>
        <begin position="19"/>
        <end position="435"/>
    </location>
</feature>
<evidence type="ECO:0000256" key="2">
    <source>
        <dbReference type="ARBA" id="ARBA00004589"/>
    </source>
</evidence>
<evidence type="ECO:0000256" key="8">
    <source>
        <dbReference type="ARBA" id="ARBA00022729"/>
    </source>
</evidence>
<keyword evidence="6" id="KW-0325">Glycoprotein</keyword>
<evidence type="ECO:0000259" key="18">
    <source>
        <dbReference type="Pfam" id="PF20684"/>
    </source>
</evidence>
<keyword evidence="11" id="KW-1015">Disulfide bond</keyword>
<comment type="subcellular location">
    <subcellularLocation>
        <location evidence="2">Membrane</location>
        <topology evidence="2">Lipid-anchor</topology>
        <topology evidence="2">GPI-anchor</topology>
    </subcellularLocation>
    <subcellularLocation>
        <location evidence="1">Membrane</location>
        <topology evidence="1">Multi-pass membrane protein</topology>
    </subcellularLocation>
    <subcellularLocation>
        <location evidence="3">Secreted</location>
    </subcellularLocation>
</comment>
<feature type="transmembrane region" description="Helical" evidence="15">
    <location>
        <begin position="349"/>
        <end position="369"/>
    </location>
</feature>
<feature type="transmembrane region" description="Helical" evidence="15">
    <location>
        <begin position="99"/>
        <end position="120"/>
    </location>
</feature>
<feature type="domain" description="Rhodopsin" evidence="18">
    <location>
        <begin position="116"/>
        <end position="374"/>
    </location>
</feature>
<evidence type="ECO:0000256" key="4">
    <source>
        <dbReference type="ARBA" id="ARBA00010031"/>
    </source>
</evidence>
<dbReference type="STRING" id="913774.A0A0C3GUM4"/>
<feature type="transmembrane region" description="Helical" evidence="15">
    <location>
        <begin position="308"/>
        <end position="329"/>
    </location>
</feature>
<organism evidence="19 20">
    <name type="scientific">Oidiodendron maius (strain Zn)</name>
    <dbReference type="NCBI Taxonomy" id="913774"/>
    <lineage>
        <taxon>Eukaryota</taxon>
        <taxon>Fungi</taxon>
        <taxon>Dikarya</taxon>
        <taxon>Ascomycota</taxon>
        <taxon>Pezizomycotina</taxon>
        <taxon>Leotiomycetes</taxon>
        <taxon>Leotiomycetes incertae sedis</taxon>
        <taxon>Myxotrichaceae</taxon>
        <taxon>Oidiodendron</taxon>
    </lineage>
</organism>
<comment type="similarity">
    <text evidence="4">Belongs to the RBT5 family.</text>
</comment>
<evidence type="ECO:0000313" key="19">
    <source>
        <dbReference type="EMBL" id="KIM94076.1"/>
    </source>
</evidence>
<dbReference type="OrthoDB" id="5329176at2759"/>
<feature type="compositionally biased region" description="Polar residues" evidence="14">
    <location>
        <begin position="388"/>
        <end position="401"/>
    </location>
</feature>
<evidence type="ECO:0000256" key="6">
    <source>
        <dbReference type="ARBA" id="ARBA00022622"/>
    </source>
</evidence>
<accession>A0A0C3GUM4</accession>
<dbReference type="EMBL" id="KN832891">
    <property type="protein sequence ID" value="KIM94076.1"/>
    <property type="molecule type" value="Genomic_DNA"/>
</dbReference>
<evidence type="ECO:0000256" key="7">
    <source>
        <dbReference type="ARBA" id="ARBA00022692"/>
    </source>
</evidence>
<evidence type="ECO:0000256" key="9">
    <source>
        <dbReference type="ARBA" id="ARBA00022989"/>
    </source>
</evidence>
<evidence type="ECO:0000256" key="15">
    <source>
        <dbReference type="SAM" id="Phobius"/>
    </source>
</evidence>
<keyword evidence="5" id="KW-0964">Secreted</keyword>
<dbReference type="PANTHER" id="PTHR33048:SF47">
    <property type="entry name" value="INTEGRAL MEMBRANE PROTEIN-RELATED"/>
    <property type="match status" value="1"/>
</dbReference>
<keyword evidence="7 15" id="KW-0812">Transmembrane</keyword>
<comment type="similarity">
    <text evidence="13">Belongs to the SAT4 family.</text>
</comment>
<gene>
    <name evidence="19" type="ORF">OIDMADRAFT_184520</name>
</gene>
<keyword evidence="6" id="KW-0336">GPI-anchor</keyword>
<keyword evidence="12" id="KW-0449">Lipoprotein</keyword>
<keyword evidence="10 15" id="KW-0472">Membrane</keyword>
<keyword evidence="20" id="KW-1185">Reference proteome</keyword>
<protein>
    <submittedName>
        <fullName evidence="19">Uncharacterized protein</fullName>
    </submittedName>
</protein>
<dbReference type="Pfam" id="PF05730">
    <property type="entry name" value="CFEM"/>
    <property type="match status" value="1"/>
</dbReference>
<proteinExistence type="inferred from homology"/>
<dbReference type="Proteomes" id="UP000054321">
    <property type="component" value="Unassembled WGS sequence"/>
</dbReference>
<dbReference type="Pfam" id="PF20684">
    <property type="entry name" value="Fung_rhodopsin"/>
    <property type="match status" value="1"/>
</dbReference>
<evidence type="ECO:0000256" key="1">
    <source>
        <dbReference type="ARBA" id="ARBA00004141"/>
    </source>
</evidence>
<dbReference type="InterPro" id="IPR049326">
    <property type="entry name" value="Rhodopsin_dom_fungi"/>
</dbReference>
<evidence type="ECO:0000256" key="10">
    <source>
        <dbReference type="ARBA" id="ARBA00023136"/>
    </source>
</evidence>
<reference evidence="19 20" key="1">
    <citation type="submission" date="2014-04" db="EMBL/GenBank/DDBJ databases">
        <authorList>
            <consortium name="DOE Joint Genome Institute"/>
            <person name="Kuo A."/>
            <person name="Martino E."/>
            <person name="Perotto S."/>
            <person name="Kohler A."/>
            <person name="Nagy L.G."/>
            <person name="Floudas D."/>
            <person name="Copeland A."/>
            <person name="Barry K.W."/>
            <person name="Cichocki N."/>
            <person name="Veneault-Fourrey C."/>
            <person name="LaButti K."/>
            <person name="Lindquist E.A."/>
            <person name="Lipzen A."/>
            <person name="Lundell T."/>
            <person name="Morin E."/>
            <person name="Murat C."/>
            <person name="Sun H."/>
            <person name="Tunlid A."/>
            <person name="Henrissat B."/>
            <person name="Grigoriev I.V."/>
            <person name="Hibbett D.S."/>
            <person name="Martin F."/>
            <person name="Nordberg H.P."/>
            <person name="Cantor M.N."/>
            <person name="Hua S.X."/>
        </authorList>
    </citation>
    <scope>NUCLEOTIDE SEQUENCE [LARGE SCALE GENOMIC DNA]</scope>
    <source>
        <strain evidence="19 20">Zn</strain>
    </source>
</reference>
<feature type="domain" description="CFEM" evidence="17">
    <location>
        <begin position="31"/>
        <end position="84"/>
    </location>
</feature>
<dbReference type="InParanoid" id="A0A0C3GUM4"/>
<evidence type="ECO:0000259" key="17">
    <source>
        <dbReference type="Pfam" id="PF05730"/>
    </source>
</evidence>
<evidence type="ECO:0000256" key="3">
    <source>
        <dbReference type="ARBA" id="ARBA00004613"/>
    </source>
</evidence>
<reference evidence="20" key="2">
    <citation type="submission" date="2015-01" db="EMBL/GenBank/DDBJ databases">
        <title>Evolutionary Origins and Diversification of the Mycorrhizal Mutualists.</title>
        <authorList>
            <consortium name="DOE Joint Genome Institute"/>
            <consortium name="Mycorrhizal Genomics Consortium"/>
            <person name="Kohler A."/>
            <person name="Kuo A."/>
            <person name="Nagy L.G."/>
            <person name="Floudas D."/>
            <person name="Copeland A."/>
            <person name="Barry K.W."/>
            <person name="Cichocki N."/>
            <person name="Veneault-Fourrey C."/>
            <person name="LaButti K."/>
            <person name="Lindquist E.A."/>
            <person name="Lipzen A."/>
            <person name="Lundell T."/>
            <person name="Morin E."/>
            <person name="Murat C."/>
            <person name="Riley R."/>
            <person name="Ohm R."/>
            <person name="Sun H."/>
            <person name="Tunlid A."/>
            <person name="Henrissat B."/>
            <person name="Grigoriev I.V."/>
            <person name="Hibbett D.S."/>
            <person name="Martin F."/>
        </authorList>
    </citation>
    <scope>NUCLEOTIDE SEQUENCE [LARGE SCALE GENOMIC DNA]</scope>
    <source>
        <strain evidence="20">Zn</strain>
    </source>
</reference>
<evidence type="ECO:0000256" key="16">
    <source>
        <dbReference type="SAM" id="SignalP"/>
    </source>
</evidence>
<evidence type="ECO:0000256" key="11">
    <source>
        <dbReference type="ARBA" id="ARBA00023157"/>
    </source>
</evidence>
<dbReference type="AlphaFoldDB" id="A0A0C3GUM4"/>
<dbReference type="InterPro" id="IPR008427">
    <property type="entry name" value="Extracellular_membr_CFEM_dom"/>
</dbReference>
<dbReference type="PANTHER" id="PTHR33048">
    <property type="entry name" value="PTH11-LIKE INTEGRAL MEMBRANE PROTEIN (AFU_ORTHOLOGUE AFUA_5G11245)"/>
    <property type="match status" value="1"/>
</dbReference>
<dbReference type="HOGENOM" id="CLU_028200_6_2_1"/>
<evidence type="ECO:0000256" key="12">
    <source>
        <dbReference type="ARBA" id="ARBA00023288"/>
    </source>
</evidence>
<dbReference type="GO" id="GO:0098552">
    <property type="term" value="C:side of membrane"/>
    <property type="evidence" value="ECO:0007669"/>
    <property type="project" value="UniProtKB-KW"/>
</dbReference>
<keyword evidence="8 16" id="KW-0732">Signal</keyword>
<feature type="compositionally biased region" description="Polar residues" evidence="14">
    <location>
        <begin position="418"/>
        <end position="428"/>
    </location>
</feature>
<keyword evidence="9 15" id="KW-1133">Transmembrane helix</keyword>
<name>A0A0C3GUM4_OIDMZ</name>
<evidence type="ECO:0000256" key="5">
    <source>
        <dbReference type="ARBA" id="ARBA00022525"/>
    </source>
</evidence>
<feature type="signal peptide" evidence="16">
    <location>
        <begin position="1"/>
        <end position="18"/>
    </location>
</feature>
<evidence type="ECO:0000256" key="14">
    <source>
        <dbReference type="SAM" id="MobiDB-lite"/>
    </source>
</evidence>
<feature type="transmembrane region" description="Helical" evidence="15">
    <location>
        <begin position="202"/>
        <end position="224"/>
    </location>
</feature>
<feature type="transmembrane region" description="Helical" evidence="15">
    <location>
        <begin position="236"/>
        <end position="261"/>
    </location>
</feature>
<evidence type="ECO:0000256" key="13">
    <source>
        <dbReference type="ARBA" id="ARBA00038359"/>
    </source>
</evidence>
<sequence length="435" mass="48592">MLLSTCFSFVSLLSIVLAQVNLQLALQELPVKCAGQTLPPAGCALEDISSCLCTNTTLQSQLSICVQTSCNRTEQYSTISVSQNLICKGAPQQSRSAEVIRITIIISSVAFLVVILRLCSRYFVAKIWWDDWAIIAAAVRRIYTVDDRLRHILYAPLFLRRVLLWRDNNEVLGAANGFGKHAWDIPPGNIDTILELYYIGQILYVLAQNLTKISILLLFLRIFLDEHFRLVTKIAIAWMVCHIIGFFMAVTLQCIPVRAVWDPTQKGKCVSSSMMVAAGAACSIFEDVVIILLPVREIKYLNLGPRKRLAIILMFSLGSFACITSMIRLKYLTSYSVRSLDPSWDSVDIVIWSIIETYTALICANMITIKPLLAKYIPSIFQNTPADSQTPSFSSSRTKSTWDPLGQPLSEDIGSPRTDLSLSPNRLQGSKPWRA</sequence>
<evidence type="ECO:0000313" key="20">
    <source>
        <dbReference type="Proteomes" id="UP000054321"/>
    </source>
</evidence>
<dbReference type="GO" id="GO:0005576">
    <property type="term" value="C:extracellular region"/>
    <property type="evidence" value="ECO:0007669"/>
    <property type="project" value="UniProtKB-SubCell"/>
</dbReference>